<dbReference type="RefSeq" id="WP_216415811.1">
    <property type="nucleotide sequence ID" value="NZ_JAHLQK010000002.1"/>
</dbReference>
<proteinExistence type="predicted"/>
<comment type="caution">
    <text evidence="3">The sequence shown here is derived from an EMBL/GenBank/DDBJ whole genome shotgun (WGS) entry which is preliminary data.</text>
</comment>
<feature type="transmembrane region" description="Helical" evidence="2">
    <location>
        <begin position="67"/>
        <end position="88"/>
    </location>
</feature>
<evidence type="ECO:0000256" key="1">
    <source>
        <dbReference type="SAM" id="MobiDB-lite"/>
    </source>
</evidence>
<gene>
    <name evidence="3" type="ORF">KQI88_07410</name>
</gene>
<evidence type="ECO:0000256" key="2">
    <source>
        <dbReference type="SAM" id="Phobius"/>
    </source>
</evidence>
<protein>
    <submittedName>
        <fullName evidence="3">Uncharacterized protein</fullName>
    </submittedName>
</protein>
<name>A0ABS6G244_9FIRM</name>
<keyword evidence="4" id="KW-1185">Reference proteome</keyword>
<keyword evidence="2" id="KW-1133">Transmembrane helix</keyword>
<keyword evidence="2" id="KW-0812">Transmembrane</keyword>
<organism evidence="3 4">
    <name type="scientific">Alkaliphilus flagellatus</name>
    <dbReference type="NCBI Taxonomy" id="2841507"/>
    <lineage>
        <taxon>Bacteria</taxon>
        <taxon>Bacillati</taxon>
        <taxon>Bacillota</taxon>
        <taxon>Clostridia</taxon>
        <taxon>Peptostreptococcales</taxon>
        <taxon>Natronincolaceae</taxon>
        <taxon>Alkaliphilus</taxon>
    </lineage>
</organism>
<evidence type="ECO:0000313" key="3">
    <source>
        <dbReference type="EMBL" id="MBU5676241.1"/>
    </source>
</evidence>
<evidence type="ECO:0000313" key="4">
    <source>
        <dbReference type="Proteomes" id="UP000779508"/>
    </source>
</evidence>
<keyword evidence="2" id="KW-0472">Membrane</keyword>
<feature type="transmembrane region" description="Helical" evidence="2">
    <location>
        <begin position="25"/>
        <end position="47"/>
    </location>
</feature>
<reference evidence="3 4" key="1">
    <citation type="submission" date="2021-06" db="EMBL/GenBank/DDBJ databases">
        <authorList>
            <person name="Sun Q."/>
            <person name="Li D."/>
        </authorList>
    </citation>
    <scope>NUCLEOTIDE SEQUENCE [LARGE SCALE GENOMIC DNA]</scope>
    <source>
        <strain evidence="3 4">MSJ-5</strain>
    </source>
</reference>
<feature type="region of interest" description="Disordered" evidence="1">
    <location>
        <begin position="95"/>
        <end position="115"/>
    </location>
</feature>
<dbReference type="Proteomes" id="UP000779508">
    <property type="component" value="Unassembled WGS sequence"/>
</dbReference>
<dbReference type="EMBL" id="JAHLQK010000002">
    <property type="protein sequence ID" value="MBU5676241.1"/>
    <property type="molecule type" value="Genomic_DNA"/>
</dbReference>
<sequence>MAKKKQQSETVGFIELYKKGKLNYIIRYGVLSWGVSVTIIVRILIGFVNYKLDLQKVFSSLFSVDTVYTLITFSIFGAIWGRIMWGWLEKEVQRLESKTGKKNSNKTMDSKNHKK</sequence>
<accession>A0ABS6G244</accession>